<evidence type="ECO:0000256" key="1">
    <source>
        <dbReference type="ARBA" id="ARBA00010893"/>
    </source>
</evidence>
<evidence type="ECO:0000313" key="3">
    <source>
        <dbReference type="EMBL" id="ODQ65097.1"/>
    </source>
</evidence>
<evidence type="ECO:0000313" key="4">
    <source>
        <dbReference type="Proteomes" id="UP000095009"/>
    </source>
</evidence>
<protein>
    <recommendedName>
        <fullName evidence="2">EIF3F/CSN6-like C-terminal domain-containing protein</fullName>
    </recommendedName>
</protein>
<dbReference type="EMBL" id="KV454410">
    <property type="protein sequence ID" value="ODQ65097.1"/>
    <property type="molecule type" value="Genomic_DNA"/>
</dbReference>
<dbReference type="AlphaFoldDB" id="A0A1E3PJS4"/>
<gene>
    <name evidence="3" type="ORF">NADFUDRAFT_66207</name>
</gene>
<sequence length="293" mass="32366">MEQSLPLPTTPAAQNSSSLTVALHVLPLLNISDYITRIQYTSGVFAGVLLGRNDVKEITIESMFEVKVLSDNRLDPDCLAARLSQFQTSFPEYELTGFFYLSDQQNLDLNSEALAFYNQLLPFNSSPLIMIMNSNLITTDGTKELPLKIYEPYNVGGSKKFKQVAYRIETGEAERIAVDGIMKESSVQGTNDSDELVSLLTLQSNALRMFNDRLVIVNNYINDVCTDKVKPDFRILNQIDALVSKVSLGASTLLSDAKKVQELDILVSTILSAISKGTHIVMDLESKGVIARA</sequence>
<evidence type="ECO:0000259" key="2">
    <source>
        <dbReference type="Pfam" id="PF13012"/>
    </source>
</evidence>
<organism evidence="3 4">
    <name type="scientific">Nadsonia fulvescens var. elongata DSM 6958</name>
    <dbReference type="NCBI Taxonomy" id="857566"/>
    <lineage>
        <taxon>Eukaryota</taxon>
        <taxon>Fungi</taxon>
        <taxon>Dikarya</taxon>
        <taxon>Ascomycota</taxon>
        <taxon>Saccharomycotina</taxon>
        <taxon>Dipodascomycetes</taxon>
        <taxon>Dipodascales</taxon>
        <taxon>Dipodascales incertae sedis</taxon>
        <taxon>Nadsonia</taxon>
    </lineage>
</organism>
<dbReference type="InterPro" id="IPR024969">
    <property type="entry name" value="EIF3F/CSN6-like_C"/>
</dbReference>
<proteinExistence type="inferred from homology"/>
<dbReference type="OrthoDB" id="4087385at2759"/>
<dbReference type="Gene3D" id="3.40.140.10">
    <property type="entry name" value="Cytidine Deaminase, domain 2"/>
    <property type="match status" value="1"/>
</dbReference>
<accession>A0A1E3PJS4</accession>
<keyword evidence="4" id="KW-1185">Reference proteome</keyword>
<dbReference type="Proteomes" id="UP000095009">
    <property type="component" value="Unassembled WGS sequence"/>
</dbReference>
<name>A0A1E3PJS4_9ASCO</name>
<feature type="domain" description="EIF3F/CSN6-like C-terminal" evidence="2">
    <location>
        <begin position="172"/>
        <end position="282"/>
    </location>
</feature>
<reference evidence="3 4" key="1">
    <citation type="journal article" date="2016" name="Proc. Natl. Acad. Sci. U.S.A.">
        <title>Comparative genomics of biotechnologically important yeasts.</title>
        <authorList>
            <person name="Riley R."/>
            <person name="Haridas S."/>
            <person name="Wolfe K.H."/>
            <person name="Lopes M.R."/>
            <person name="Hittinger C.T."/>
            <person name="Goeker M."/>
            <person name="Salamov A.A."/>
            <person name="Wisecaver J.H."/>
            <person name="Long T.M."/>
            <person name="Calvey C.H."/>
            <person name="Aerts A.L."/>
            <person name="Barry K.W."/>
            <person name="Choi C."/>
            <person name="Clum A."/>
            <person name="Coughlan A.Y."/>
            <person name="Deshpande S."/>
            <person name="Douglass A.P."/>
            <person name="Hanson S.J."/>
            <person name="Klenk H.-P."/>
            <person name="LaButti K.M."/>
            <person name="Lapidus A."/>
            <person name="Lindquist E.A."/>
            <person name="Lipzen A.M."/>
            <person name="Meier-Kolthoff J.P."/>
            <person name="Ohm R.A."/>
            <person name="Otillar R.P."/>
            <person name="Pangilinan J.L."/>
            <person name="Peng Y."/>
            <person name="Rokas A."/>
            <person name="Rosa C.A."/>
            <person name="Scheuner C."/>
            <person name="Sibirny A.A."/>
            <person name="Slot J.C."/>
            <person name="Stielow J.B."/>
            <person name="Sun H."/>
            <person name="Kurtzman C.P."/>
            <person name="Blackwell M."/>
            <person name="Grigoriev I.V."/>
            <person name="Jeffries T.W."/>
        </authorList>
    </citation>
    <scope>NUCLEOTIDE SEQUENCE [LARGE SCALE GENOMIC DNA]</scope>
    <source>
        <strain evidence="3 4">DSM 6958</strain>
    </source>
</reference>
<dbReference type="PANTHER" id="PTHR10540">
    <property type="entry name" value="EUKARYOTIC TRANSLATION INITIATION FACTOR 3 SUBUNIT F-RELATED"/>
    <property type="match status" value="1"/>
</dbReference>
<dbReference type="PANTHER" id="PTHR10540:SF8">
    <property type="entry name" value="COP9 SIGNALOSOME COMPLEX SUBUNIT 6"/>
    <property type="match status" value="1"/>
</dbReference>
<dbReference type="Pfam" id="PF13012">
    <property type="entry name" value="MitMem_reg"/>
    <property type="match status" value="1"/>
</dbReference>
<comment type="similarity">
    <text evidence="1">Belongs to the peptidase M67A family. CSN6 subfamily.</text>
</comment>
<dbReference type="GO" id="GO:0008180">
    <property type="term" value="C:COP9 signalosome"/>
    <property type="evidence" value="ECO:0007669"/>
    <property type="project" value="TreeGrafter"/>
</dbReference>
<dbReference type="STRING" id="857566.A0A1E3PJS4"/>